<name>A0A225SRM2_9BURK</name>
<dbReference type="RefSeq" id="WP_088756493.1">
    <property type="nucleotide sequence ID" value="NZ_JARJFG010000046.1"/>
</dbReference>
<evidence type="ECO:0000313" key="2">
    <source>
        <dbReference type="Proteomes" id="UP000214747"/>
    </source>
</evidence>
<sequence length="69" mass="6954">MSVSSVSSGNSSFYNTIIQPIKNVASEVGDEIESAYDTTVDAVSSAAHSVADSVSSGVKAIGNIIDTTA</sequence>
<protein>
    <submittedName>
        <fullName evidence="1">Protamine P1 domain containing protein</fullName>
    </submittedName>
</protein>
<dbReference type="Proteomes" id="UP000214747">
    <property type="component" value="Unassembled WGS sequence"/>
</dbReference>
<keyword evidence="2" id="KW-1185">Reference proteome</keyword>
<accession>A0A225SRM2</accession>
<evidence type="ECO:0000313" key="1">
    <source>
        <dbReference type="EMBL" id="OWY33159.1"/>
    </source>
</evidence>
<dbReference type="EMBL" id="NJGV01000020">
    <property type="protein sequence ID" value="OWY33159.1"/>
    <property type="molecule type" value="Genomic_DNA"/>
</dbReference>
<dbReference type="AlphaFoldDB" id="A0A225SRM2"/>
<organism evidence="1 2">
    <name type="scientific">Herbaspirillum aquaticum</name>
    <dbReference type="NCBI Taxonomy" id="568783"/>
    <lineage>
        <taxon>Bacteria</taxon>
        <taxon>Pseudomonadati</taxon>
        <taxon>Pseudomonadota</taxon>
        <taxon>Betaproteobacteria</taxon>
        <taxon>Burkholderiales</taxon>
        <taxon>Oxalobacteraceae</taxon>
        <taxon>Herbaspirillum</taxon>
    </lineage>
</organism>
<reference evidence="1 2" key="1">
    <citation type="journal article" date="2010" name="Int. J. Syst. Evol. Microbiol.">
        <title>Reclassification of Herbaspirillum putei as a later heterotypic synonym of Herbaspirillum huttiense, with the description of H. huttiense subsp. huttiense subsp. nov. and H. huttiense subsp. putei subsp. nov., comb. nov., and description of Herbaspirillum aquaticum sp. nov.</title>
        <authorList>
            <person name="Dobritsa A.P."/>
            <person name="Reddy M.C."/>
            <person name="Samadpour M."/>
        </authorList>
    </citation>
    <scope>NUCLEOTIDE SEQUENCE [LARGE SCALE GENOMIC DNA]</scope>
    <source>
        <strain evidence="1 2">IEH 4430</strain>
    </source>
</reference>
<comment type="caution">
    <text evidence="1">The sequence shown here is derived from an EMBL/GenBank/DDBJ whole genome shotgun (WGS) entry which is preliminary data.</text>
</comment>
<gene>
    <name evidence="1" type="ORF">CEJ45_18455</name>
</gene>
<proteinExistence type="predicted"/>